<name>A0A285U336_9BACL</name>
<sequence>MCYSPGILCIVILFIFLQQNHSSEEQLEPLTLIPIETEQSNLDEPSLVIEEQEFQQNVIVDIKGAVKYPGVYELSSEKRIIDVIELAGGYTEDANSKNINHAQKLQDEMVIYVPRIDEEMEEEQFKSIVTSPETKSSSNLVNINMANESELSTLPGIGPSKAQAIIAYRQEQGNFQTVEDLKNVTGIGDKTFEKLKEFITVK</sequence>
<dbReference type="OrthoDB" id="9790239at2"/>
<dbReference type="Pfam" id="PF12836">
    <property type="entry name" value="HHH_3"/>
    <property type="match status" value="1"/>
</dbReference>
<dbReference type="InterPro" id="IPR019554">
    <property type="entry name" value="Soluble_ligand-bd"/>
</dbReference>
<dbReference type="InterPro" id="IPR010994">
    <property type="entry name" value="RuvA_2-like"/>
</dbReference>
<evidence type="ECO:0000313" key="3">
    <source>
        <dbReference type="Proteomes" id="UP000219252"/>
    </source>
</evidence>
<dbReference type="Gene3D" id="3.10.560.10">
    <property type="entry name" value="Outer membrane lipoprotein wza domain like"/>
    <property type="match status" value="1"/>
</dbReference>
<dbReference type="PANTHER" id="PTHR21180:SF32">
    <property type="entry name" value="ENDONUCLEASE_EXONUCLEASE_PHOSPHATASE FAMILY DOMAIN-CONTAINING PROTEIN 1"/>
    <property type="match status" value="1"/>
</dbReference>
<keyword evidence="3" id="KW-1185">Reference proteome</keyword>
<dbReference type="GO" id="GO:0006281">
    <property type="term" value="P:DNA repair"/>
    <property type="evidence" value="ECO:0007669"/>
    <property type="project" value="InterPro"/>
</dbReference>
<accession>A0A285U336</accession>
<feature type="domain" description="Helix-hairpin-helix DNA-binding motif class 1" evidence="1">
    <location>
        <begin position="179"/>
        <end position="198"/>
    </location>
</feature>
<protein>
    <submittedName>
        <fullName evidence="2">Competence protein ComEA</fullName>
    </submittedName>
</protein>
<reference evidence="3" key="1">
    <citation type="submission" date="2017-08" db="EMBL/GenBank/DDBJ databases">
        <authorList>
            <person name="Varghese N."/>
            <person name="Submissions S."/>
        </authorList>
    </citation>
    <scope>NUCLEOTIDE SEQUENCE [LARGE SCALE GENOMIC DNA]</scope>
    <source>
        <strain evidence="3">JC23</strain>
    </source>
</reference>
<evidence type="ECO:0000259" key="1">
    <source>
        <dbReference type="SMART" id="SM00278"/>
    </source>
</evidence>
<evidence type="ECO:0000313" key="2">
    <source>
        <dbReference type="EMBL" id="SOC36354.1"/>
    </source>
</evidence>
<dbReference type="Pfam" id="PF10531">
    <property type="entry name" value="SLBB"/>
    <property type="match status" value="1"/>
</dbReference>
<dbReference type="EMBL" id="OBQC01000002">
    <property type="protein sequence ID" value="SOC36354.1"/>
    <property type="molecule type" value="Genomic_DNA"/>
</dbReference>
<dbReference type="Proteomes" id="UP000219252">
    <property type="component" value="Unassembled WGS sequence"/>
</dbReference>
<organism evidence="2 3">
    <name type="scientific">Ureibacillus acetophenoni</name>
    <dbReference type="NCBI Taxonomy" id="614649"/>
    <lineage>
        <taxon>Bacteria</taxon>
        <taxon>Bacillati</taxon>
        <taxon>Bacillota</taxon>
        <taxon>Bacilli</taxon>
        <taxon>Bacillales</taxon>
        <taxon>Caryophanaceae</taxon>
        <taxon>Ureibacillus</taxon>
    </lineage>
</organism>
<dbReference type="Gene3D" id="1.10.150.310">
    <property type="entry name" value="Tex RuvX-like domain-like"/>
    <property type="match status" value="1"/>
</dbReference>
<dbReference type="RefSeq" id="WP_097148335.1">
    <property type="nucleotide sequence ID" value="NZ_OBQC01000002.1"/>
</dbReference>
<dbReference type="GO" id="GO:0015628">
    <property type="term" value="P:protein secretion by the type II secretion system"/>
    <property type="evidence" value="ECO:0007669"/>
    <property type="project" value="TreeGrafter"/>
</dbReference>
<dbReference type="SMART" id="SM00278">
    <property type="entry name" value="HhH1"/>
    <property type="match status" value="2"/>
</dbReference>
<dbReference type="GO" id="GO:0015627">
    <property type="term" value="C:type II protein secretion system complex"/>
    <property type="evidence" value="ECO:0007669"/>
    <property type="project" value="TreeGrafter"/>
</dbReference>
<feature type="domain" description="Helix-hairpin-helix DNA-binding motif class 1" evidence="1">
    <location>
        <begin position="149"/>
        <end position="168"/>
    </location>
</feature>
<dbReference type="PANTHER" id="PTHR21180">
    <property type="entry name" value="ENDONUCLEASE/EXONUCLEASE/PHOSPHATASE FAMILY DOMAIN-CONTAINING PROTEIN 1"/>
    <property type="match status" value="1"/>
</dbReference>
<dbReference type="SUPFAM" id="SSF47781">
    <property type="entry name" value="RuvA domain 2-like"/>
    <property type="match status" value="1"/>
</dbReference>
<dbReference type="AlphaFoldDB" id="A0A285U336"/>
<dbReference type="NCBIfam" id="TIGR00426">
    <property type="entry name" value="competence protein ComEA helix-hairpin-helix repeat region"/>
    <property type="match status" value="1"/>
</dbReference>
<dbReference type="InterPro" id="IPR051675">
    <property type="entry name" value="Endo/Exo/Phosphatase_dom_1"/>
</dbReference>
<proteinExistence type="predicted"/>
<gene>
    <name evidence="2" type="ORF">SAMN05877842_102270</name>
</gene>
<dbReference type="InterPro" id="IPR003583">
    <property type="entry name" value="Hlx-hairpin-Hlx_DNA-bd_motif"/>
</dbReference>
<dbReference type="InterPro" id="IPR004509">
    <property type="entry name" value="Competence_ComEA_HhH"/>
</dbReference>
<dbReference type="GO" id="GO:0003677">
    <property type="term" value="F:DNA binding"/>
    <property type="evidence" value="ECO:0007669"/>
    <property type="project" value="InterPro"/>
</dbReference>